<dbReference type="GO" id="GO:0019069">
    <property type="term" value="P:viral capsid assembly"/>
    <property type="evidence" value="ECO:0007669"/>
    <property type="project" value="InterPro"/>
</dbReference>
<proteinExistence type="predicted"/>
<dbReference type="Pfam" id="PF06810">
    <property type="entry name" value="Phage_scaffold"/>
    <property type="match status" value="1"/>
</dbReference>
<accession>A0A8S5T3I4</accession>
<reference evidence="2" key="1">
    <citation type="journal article" date="2021" name="Proc. Natl. Acad. Sci. U.S.A.">
        <title>A Catalog of Tens of Thousands of Viruses from Human Metagenomes Reveals Hidden Associations with Chronic Diseases.</title>
        <authorList>
            <person name="Tisza M.J."/>
            <person name="Buck C.B."/>
        </authorList>
    </citation>
    <scope>NUCLEOTIDE SEQUENCE</scope>
    <source>
        <strain evidence="2">CtedO8</strain>
    </source>
</reference>
<dbReference type="EMBL" id="BK032737">
    <property type="protein sequence ID" value="DAF57672.1"/>
    <property type="molecule type" value="Genomic_DNA"/>
</dbReference>
<name>A0A8S5T3I4_9CAUD</name>
<organism evidence="2">
    <name type="scientific">Siphoviridae sp. ctedO8</name>
    <dbReference type="NCBI Taxonomy" id="2827907"/>
    <lineage>
        <taxon>Viruses</taxon>
        <taxon>Duplodnaviria</taxon>
        <taxon>Heunggongvirae</taxon>
        <taxon>Uroviricota</taxon>
        <taxon>Caudoviricetes</taxon>
    </lineage>
</organism>
<feature type="region of interest" description="Disordered" evidence="1">
    <location>
        <begin position="84"/>
        <end position="111"/>
    </location>
</feature>
<sequence length="124" mass="13662">MNKQTSADYEAKIKKMQVDSIVEKALISANIRNVDDVKLIKVALDLSDPKIADDSIAGLNEQIISLKAAKPYLFKEEQKQSQKFTKGFVPADSPNNTENEGSGYPLGSIGDLTWKLEHGVPDKK</sequence>
<protein>
    <submittedName>
        <fullName evidence="2">Minor structural protein</fullName>
    </submittedName>
</protein>
<evidence type="ECO:0000313" key="2">
    <source>
        <dbReference type="EMBL" id="DAF57672.1"/>
    </source>
</evidence>
<evidence type="ECO:0000256" key="1">
    <source>
        <dbReference type="SAM" id="MobiDB-lite"/>
    </source>
</evidence>
<dbReference type="InterPro" id="IPR009636">
    <property type="entry name" value="SCAF"/>
</dbReference>